<evidence type="ECO:0000313" key="1">
    <source>
        <dbReference type="EMBL" id="JAH54338.1"/>
    </source>
</evidence>
<dbReference type="EMBL" id="GBXM01054239">
    <property type="protein sequence ID" value="JAH54338.1"/>
    <property type="molecule type" value="Transcribed_RNA"/>
</dbReference>
<name>A0A0E9TNP5_ANGAN</name>
<sequence length="33" mass="3787">MGKAECLSLVFEFSSKKVNTRCDRHGMCPRSLR</sequence>
<reference evidence="1" key="2">
    <citation type="journal article" date="2015" name="Fish Shellfish Immunol.">
        <title>Early steps in the European eel (Anguilla anguilla)-Vibrio vulnificus interaction in the gills: Role of the RtxA13 toxin.</title>
        <authorList>
            <person name="Callol A."/>
            <person name="Pajuelo D."/>
            <person name="Ebbesson L."/>
            <person name="Teles M."/>
            <person name="MacKenzie S."/>
            <person name="Amaro C."/>
        </authorList>
    </citation>
    <scope>NUCLEOTIDE SEQUENCE</scope>
</reference>
<proteinExistence type="predicted"/>
<dbReference type="AlphaFoldDB" id="A0A0E9TNP5"/>
<protein>
    <submittedName>
        <fullName evidence="1">Uncharacterized protein</fullName>
    </submittedName>
</protein>
<accession>A0A0E9TNP5</accession>
<reference evidence="1" key="1">
    <citation type="submission" date="2014-11" db="EMBL/GenBank/DDBJ databases">
        <authorList>
            <person name="Amaro Gonzalez C."/>
        </authorList>
    </citation>
    <scope>NUCLEOTIDE SEQUENCE</scope>
</reference>
<organism evidence="1">
    <name type="scientific">Anguilla anguilla</name>
    <name type="common">European freshwater eel</name>
    <name type="synonym">Muraena anguilla</name>
    <dbReference type="NCBI Taxonomy" id="7936"/>
    <lineage>
        <taxon>Eukaryota</taxon>
        <taxon>Metazoa</taxon>
        <taxon>Chordata</taxon>
        <taxon>Craniata</taxon>
        <taxon>Vertebrata</taxon>
        <taxon>Euteleostomi</taxon>
        <taxon>Actinopterygii</taxon>
        <taxon>Neopterygii</taxon>
        <taxon>Teleostei</taxon>
        <taxon>Anguilliformes</taxon>
        <taxon>Anguillidae</taxon>
        <taxon>Anguilla</taxon>
    </lineage>
</organism>